<feature type="compositionally biased region" description="Low complexity" evidence="1">
    <location>
        <begin position="1"/>
        <end position="13"/>
    </location>
</feature>
<name>A0A6S7GR52_PARCT</name>
<dbReference type="Proteomes" id="UP001152795">
    <property type="component" value="Unassembled WGS sequence"/>
</dbReference>
<proteinExistence type="predicted"/>
<evidence type="ECO:0000256" key="1">
    <source>
        <dbReference type="SAM" id="MobiDB-lite"/>
    </source>
</evidence>
<accession>A0A6S7GR52</accession>
<evidence type="ECO:0000313" key="2">
    <source>
        <dbReference type="EMBL" id="CAB3992392.1"/>
    </source>
</evidence>
<dbReference type="PANTHER" id="PTHR30383">
    <property type="entry name" value="THIOESTERASE 1/PROTEASE 1/LYSOPHOSPHOLIPASE L1"/>
    <property type="match status" value="1"/>
</dbReference>
<reference evidence="2" key="1">
    <citation type="submission" date="2020-04" db="EMBL/GenBank/DDBJ databases">
        <authorList>
            <person name="Alioto T."/>
            <person name="Alioto T."/>
            <person name="Gomez Garrido J."/>
        </authorList>
    </citation>
    <scope>NUCLEOTIDE SEQUENCE</scope>
    <source>
        <strain evidence="2">A484AB</strain>
    </source>
</reference>
<dbReference type="EMBL" id="CACRXK020002040">
    <property type="protein sequence ID" value="CAB3992392.1"/>
    <property type="molecule type" value="Genomic_DNA"/>
</dbReference>
<comment type="caution">
    <text evidence="2">The sequence shown here is derived from an EMBL/GenBank/DDBJ whole genome shotgun (WGS) entry which is preliminary data.</text>
</comment>
<organism evidence="2 3">
    <name type="scientific">Paramuricea clavata</name>
    <name type="common">Red gorgonian</name>
    <name type="synonym">Violescent sea-whip</name>
    <dbReference type="NCBI Taxonomy" id="317549"/>
    <lineage>
        <taxon>Eukaryota</taxon>
        <taxon>Metazoa</taxon>
        <taxon>Cnidaria</taxon>
        <taxon>Anthozoa</taxon>
        <taxon>Octocorallia</taxon>
        <taxon>Malacalcyonacea</taxon>
        <taxon>Plexauridae</taxon>
        <taxon>Paramuricea</taxon>
    </lineage>
</organism>
<evidence type="ECO:0000313" key="3">
    <source>
        <dbReference type="Proteomes" id="UP001152795"/>
    </source>
</evidence>
<gene>
    <name evidence="2" type="ORF">PACLA_8A063407</name>
</gene>
<dbReference type="InterPro" id="IPR051532">
    <property type="entry name" value="Ester_Hydrolysis_Enzymes"/>
</dbReference>
<sequence>MVGKSSGPSNSNESSRDSQRSQPRIAILGDSMIKHLDTKRMQNGLKKGKVTIKTFPGAGIDQMKHYAVPTLITKPKTLIFHVGTNDLHNKTPEDLINAMNDLGETIHRQNNDLELIWSEIITRTDDPNLAEKVNVVNAELAKLCTDKGWGLIKHNNIKGSLLNNSGLHLNKHGTTTLAKNIRQFLSSH</sequence>
<feature type="region of interest" description="Disordered" evidence="1">
    <location>
        <begin position="1"/>
        <end position="24"/>
    </location>
</feature>
<protein>
    <submittedName>
        <fullName evidence="2">Scavenger receptor cysteine-rich type 1 M130</fullName>
    </submittedName>
</protein>
<dbReference type="AlphaFoldDB" id="A0A6S7GR52"/>
<keyword evidence="2" id="KW-0675">Receptor</keyword>
<dbReference type="SUPFAM" id="SSF52266">
    <property type="entry name" value="SGNH hydrolase"/>
    <property type="match status" value="1"/>
</dbReference>
<keyword evidence="3" id="KW-1185">Reference proteome</keyword>
<dbReference type="Gene3D" id="3.40.50.12700">
    <property type="match status" value="1"/>
</dbReference>
<dbReference type="Gene3D" id="3.40.50.12690">
    <property type="match status" value="1"/>
</dbReference>